<accession>M7BFB2</accession>
<dbReference type="Proteomes" id="UP000031443">
    <property type="component" value="Unassembled WGS sequence"/>
</dbReference>
<evidence type="ECO:0000256" key="1">
    <source>
        <dbReference type="SAM" id="MobiDB-lite"/>
    </source>
</evidence>
<dbReference type="AlphaFoldDB" id="M7BFB2"/>
<name>M7BFB2_CHEMY</name>
<dbReference type="EMBL" id="KB524361">
    <property type="protein sequence ID" value="EMP36636.1"/>
    <property type="molecule type" value="Genomic_DNA"/>
</dbReference>
<feature type="region of interest" description="Disordered" evidence="1">
    <location>
        <begin position="117"/>
        <end position="154"/>
    </location>
</feature>
<evidence type="ECO:0000313" key="2">
    <source>
        <dbReference type="EMBL" id="EMP36636.1"/>
    </source>
</evidence>
<proteinExistence type="predicted"/>
<evidence type="ECO:0000313" key="3">
    <source>
        <dbReference type="Proteomes" id="UP000031443"/>
    </source>
</evidence>
<reference evidence="3" key="1">
    <citation type="journal article" date="2013" name="Nat. Genet.">
        <title>The draft genomes of soft-shell turtle and green sea turtle yield insights into the development and evolution of the turtle-specific body plan.</title>
        <authorList>
            <person name="Wang Z."/>
            <person name="Pascual-Anaya J."/>
            <person name="Zadissa A."/>
            <person name="Li W."/>
            <person name="Niimura Y."/>
            <person name="Huang Z."/>
            <person name="Li C."/>
            <person name="White S."/>
            <person name="Xiong Z."/>
            <person name="Fang D."/>
            <person name="Wang B."/>
            <person name="Ming Y."/>
            <person name="Chen Y."/>
            <person name="Zheng Y."/>
            <person name="Kuraku S."/>
            <person name="Pignatelli M."/>
            <person name="Herrero J."/>
            <person name="Beal K."/>
            <person name="Nozawa M."/>
            <person name="Li Q."/>
            <person name="Wang J."/>
            <person name="Zhang H."/>
            <person name="Yu L."/>
            <person name="Shigenobu S."/>
            <person name="Wang J."/>
            <person name="Liu J."/>
            <person name="Flicek P."/>
            <person name="Searle S."/>
            <person name="Wang J."/>
            <person name="Kuratani S."/>
            <person name="Yin Y."/>
            <person name="Aken B."/>
            <person name="Zhang G."/>
            <person name="Irie N."/>
        </authorList>
    </citation>
    <scope>NUCLEOTIDE SEQUENCE [LARGE SCALE GENOMIC DNA]</scope>
</reference>
<keyword evidence="3" id="KW-1185">Reference proteome</keyword>
<organism evidence="2 3">
    <name type="scientific">Chelonia mydas</name>
    <name type="common">Green sea-turtle</name>
    <name type="synonym">Chelonia agassizi</name>
    <dbReference type="NCBI Taxonomy" id="8469"/>
    <lineage>
        <taxon>Eukaryota</taxon>
        <taxon>Metazoa</taxon>
        <taxon>Chordata</taxon>
        <taxon>Craniata</taxon>
        <taxon>Vertebrata</taxon>
        <taxon>Euteleostomi</taxon>
        <taxon>Archelosauria</taxon>
        <taxon>Testudinata</taxon>
        <taxon>Testudines</taxon>
        <taxon>Cryptodira</taxon>
        <taxon>Durocryptodira</taxon>
        <taxon>Americhelydia</taxon>
        <taxon>Chelonioidea</taxon>
        <taxon>Cheloniidae</taxon>
        <taxon>Chelonia</taxon>
    </lineage>
</organism>
<protein>
    <submittedName>
        <fullName evidence="2">Uncharacterized protein</fullName>
    </submittedName>
</protein>
<sequence length="154" mass="17488">MVDKWQKEFYPPCRNAEKLFDNIHFVAGVYVDPRYRILLTSREIPKAKEGLLDIAQQLKKQNLSLRLNSVKEVEENETRSAIKFAVLESSHPSEIAGCSQTSISTLNLFMRPSLRCLQPSQGNEDNSSTNSSEDDAFEKELDKTRKTPASFCDS</sequence>
<gene>
    <name evidence="2" type="ORF">UY3_06184</name>
</gene>